<comment type="subunit">
    <text evidence="2 6">Homotetramer.</text>
</comment>
<proteinExistence type="inferred from homology"/>
<evidence type="ECO:0000313" key="7">
    <source>
        <dbReference type="EMBL" id="ALZ83339.1"/>
    </source>
</evidence>
<feature type="binding site" evidence="6">
    <location>
        <position position="70"/>
    </location>
    <ligand>
        <name>substrate</name>
    </ligand>
</feature>
<feature type="binding site" evidence="6">
    <location>
        <position position="172"/>
    </location>
    <ligand>
        <name>substrate</name>
    </ligand>
</feature>
<dbReference type="NCBIfam" id="NF002133">
    <property type="entry name" value="PRK00971.1-2"/>
    <property type="match status" value="1"/>
</dbReference>
<dbReference type="AlphaFoldDB" id="A0A0U4VJL4"/>
<feature type="binding site" evidence="6">
    <location>
        <position position="266"/>
    </location>
    <ligand>
        <name>substrate</name>
    </ligand>
</feature>
<feature type="binding site" evidence="6">
    <location>
        <position position="248"/>
    </location>
    <ligand>
        <name>substrate</name>
    </ligand>
</feature>
<dbReference type="NCBIfam" id="NF002132">
    <property type="entry name" value="PRK00971.1-1"/>
    <property type="match status" value="1"/>
</dbReference>
<comment type="similarity">
    <text evidence="1 6">Belongs to the glutaminase family.</text>
</comment>
<feature type="binding site" evidence="6">
    <location>
        <position position="165"/>
    </location>
    <ligand>
        <name>substrate</name>
    </ligand>
</feature>
<reference evidence="7 8" key="1">
    <citation type="submission" date="2016-01" db="EMBL/GenBank/DDBJ databases">
        <title>Annotation of Pseudomonas oryzihabitans USDA-ARS-USMARC-56511.</title>
        <authorList>
            <person name="Harhay G.P."/>
            <person name="Harhay D.M."/>
            <person name="Smith T.P.L."/>
            <person name="Bono J.L."/>
            <person name="Heaton M.P."/>
            <person name="Clawson M.L."/>
            <person name="Chitko-Mckown C.G."/>
            <person name="Capik S.F."/>
            <person name="DeDonder K.D."/>
            <person name="Apley M.D."/>
            <person name="Lubbers B.V."/>
            <person name="White B.J."/>
            <person name="Larson R.L."/>
        </authorList>
    </citation>
    <scope>NUCLEOTIDE SEQUENCE [LARGE SCALE GENOMIC DNA]</scope>
    <source>
        <strain evidence="7 8">USDA-ARS-USMARC-56511</strain>
    </source>
</reference>
<keyword evidence="4 6" id="KW-0378">Hydrolase</keyword>
<evidence type="ECO:0000256" key="2">
    <source>
        <dbReference type="ARBA" id="ARBA00011881"/>
    </source>
</evidence>
<dbReference type="SUPFAM" id="SSF56601">
    <property type="entry name" value="beta-lactamase/transpeptidase-like"/>
    <property type="match status" value="1"/>
</dbReference>
<evidence type="ECO:0000313" key="8">
    <source>
        <dbReference type="Proteomes" id="UP000064137"/>
    </source>
</evidence>
<dbReference type="PANTHER" id="PTHR12544">
    <property type="entry name" value="GLUTAMINASE"/>
    <property type="match status" value="1"/>
</dbReference>
<dbReference type="GO" id="GO:0004359">
    <property type="term" value="F:glutaminase activity"/>
    <property type="evidence" value="ECO:0007669"/>
    <property type="project" value="UniProtKB-UniRule"/>
</dbReference>
<comment type="catalytic activity">
    <reaction evidence="5 6">
        <text>L-glutamine + H2O = L-glutamate + NH4(+)</text>
        <dbReference type="Rhea" id="RHEA:15889"/>
        <dbReference type="ChEBI" id="CHEBI:15377"/>
        <dbReference type="ChEBI" id="CHEBI:28938"/>
        <dbReference type="ChEBI" id="CHEBI:29985"/>
        <dbReference type="ChEBI" id="CHEBI:58359"/>
        <dbReference type="EC" id="3.5.1.2"/>
    </reaction>
</comment>
<organism evidence="7 8">
    <name type="scientific">Pseudomonas oryzihabitans</name>
    <dbReference type="NCBI Taxonomy" id="47885"/>
    <lineage>
        <taxon>Bacteria</taxon>
        <taxon>Pseudomonadati</taxon>
        <taxon>Pseudomonadota</taxon>
        <taxon>Gammaproteobacteria</taxon>
        <taxon>Pseudomonadales</taxon>
        <taxon>Pseudomonadaceae</taxon>
        <taxon>Pseudomonas</taxon>
    </lineage>
</organism>
<dbReference type="GO" id="GO:0006543">
    <property type="term" value="P:L-glutamine catabolic process"/>
    <property type="evidence" value="ECO:0007669"/>
    <property type="project" value="TreeGrafter"/>
</dbReference>
<gene>
    <name evidence="6" type="primary">glsA</name>
    <name evidence="7" type="ORF">APT59_03665</name>
</gene>
<name>A0A0U4VJL4_9PSED</name>
<keyword evidence="6" id="KW-0007">Acetylation</keyword>
<dbReference type="EMBL" id="CP013987">
    <property type="protein sequence ID" value="ALZ83339.1"/>
    <property type="molecule type" value="Genomic_DNA"/>
</dbReference>
<dbReference type="GO" id="GO:0006537">
    <property type="term" value="P:glutamate biosynthetic process"/>
    <property type="evidence" value="ECO:0007669"/>
    <property type="project" value="TreeGrafter"/>
</dbReference>
<dbReference type="NCBIfam" id="TIGR03814">
    <property type="entry name" value="Gln_ase"/>
    <property type="match status" value="1"/>
</dbReference>
<evidence type="ECO:0000256" key="5">
    <source>
        <dbReference type="ARBA" id="ARBA00049534"/>
    </source>
</evidence>
<dbReference type="InterPro" id="IPR012338">
    <property type="entry name" value="Beta-lactam/transpept-like"/>
</dbReference>
<feature type="binding site" evidence="6">
    <location>
        <position position="196"/>
    </location>
    <ligand>
        <name>substrate</name>
    </ligand>
</feature>
<dbReference type="PANTHER" id="PTHR12544:SF29">
    <property type="entry name" value="GLUTAMINASE"/>
    <property type="match status" value="1"/>
</dbReference>
<dbReference type="EC" id="3.5.1.2" evidence="3 6"/>
<evidence type="ECO:0000256" key="4">
    <source>
        <dbReference type="ARBA" id="ARBA00022801"/>
    </source>
</evidence>
<dbReference type="FunFam" id="3.40.710.10:FF:000005">
    <property type="entry name" value="Glutaminase"/>
    <property type="match status" value="1"/>
</dbReference>
<dbReference type="Gene3D" id="3.40.710.10">
    <property type="entry name" value="DD-peptidase/beta-lactamase superfamily"/>
    <property type="match status" value="1"/>
</dbReference>
<dbReference type="Pfam" id="PF04960">
    <property type="entry name" value="Glutaminase"/>
    <property type="match status" value="1"/>
</dbReference>
<dbReference type="Proteomes" id="UP000064137">
    <property type="component" value="Chromosome"/>
</dbReference>
<dbReference type="InterPro" id="IPR015868">
    <property type="entry name" value="Glutaminase"/>
</dbReference>
<protein>
    <recommendedName>
        <fullName evidence="3 6">Glutaminase</fullName>
        <ecNumber evidence="3 6">3.5.1.2</ecNumber>
    </recommendedName>
</protein>
<evidence type="ECO:0000256" key="3">
    <source>
        <dbReference type="ARBA" id="ARBA00012918"/>
    </source>
</evidence>
<feature type="binding site" evidence="6">
    <location>
        <position position="121"/>
    </location>
    <ligand>
        <name>substrate</name>
    </ligand>
</feature>
<evidence type="ECO:0000256" key="1">
    <source>
        <dbReference type="ARBA" id="ARBA00011076"/>
    </source>
</evidence>
<accession>A0A0U4VJL4</accession>
<evidence type="ECO:0000256" key="6">
    <source>
        <dbReference type="HAMAP-Rule" id="MF_00313"/>
    </source>
</evidence>
<dbReference type="OrthoDB" id="9788822at2"/>
<sequence length="313" mass="33684">MPEPFDRHQLQPLLDRIAAAAPHHFGEGKVADYIPALAEVEPDHFGIAVCDVNGQVWRAGAADTAFSIQSISKVLNLVIAMQRLDEPDIWTRVGREPSGHAFNSMAQLEEEKGVPRNPFINAGAVLVCELLVSRIMSIHWMMREQARRLAGNPAINFDDRVARSEMDHKARNAALAYLMKAYGNLTSEVDDVLDVYFHGCALAMSCVDVARAFAFLANGGVNPQDGQPVVTPQQTRQLNALLLTCGLYDAAGDFAWRVGLPGKSGVGGGIVAIVPGQMSICVWSPRLDSYGNSVAGLRALESLVEGLGVAPLG</sequence>
<dbReference type="HAMAP" id="MF_00313">
    <property type="entry name" value="Glutaminase"/>
    <property type="match status" value="1"/>
</dbReference>
<dbReference type="KEGG" id="por:APT59_03665"/>